<dbReference type="InterPro" id="IPR020848">
    <property type="entry name" value="AP_endonuclease_F1_CS"/>
</dbReference>
<feature type="binding site" evidence="12">
    <location>
        <position position="184"/>
    </location>
    <ligand>
        <name>Mg(2+)</name>
        <dbReference type="ChEBI" id="CHEBI:18420"/>
        <label>1</label>
    </ligand>
</feature>
<keyword evidence="10" id="KW-0539">Nucleus</keyword>
<dbReference type="EMBL" id="OV725081">
    <property type="protein sequence ID" value="CAH1402618.1"/>
    <property type="molecule type" value="Genomic_DNA"/>
</dbReference>
<evidence type="ECO:0000256" key="9">
    <source>
        <dbReference type="ARBA" id="ARBA00023204"/>
    </source>
</evidence>
<dbReference type="GO" id="GO:0008081">
    <property type="term" value="F:phosphoric diester hydrolase activity"/>
    <property type="evidence" value="ECO:0007669"/>
    <property type="project" value="TreeGrafter"/>
</dbReference>
<reference evidence="17" key="1">
    <citation type="submission" date="2022-01" db="EMBL/GenBank/DDBJ databases">
        <authorList>
            <person name="King R."/>
        </authorList>
    </citation>
    <scope>NUCLEOTIDE SEQUENCE</scope>
</reference>
<feature type="site" description="Transition state stabilizer" evidence="13">
    <location>
        <position position="297"/>
    </location>
</feature>
<feature type="domain" description="Endonuclease/exonuclease/phosphatase" evidence="16">
    <location>
        <begin position="154"/>
        <end position="393"/>
    </location>
</feature>
<feature type="binding site" evidence="12">
    <location>
        <position position="156"/>
    </location>
    <ligand>
        <name>Mg(2+)</name>
        <dbReference type="ChEBI" id="CHEBI:18420"/>
        <label>1</label>
    </ligand>
</feature>
<dbReference type="FunFam" id="3.60.10.10:FF:000009">
    <property type="entry name" value="DNA-(apurinic or apyrimidinic site) lyase"/>
    <property type="match status" value="1"/>
</dbReference>
<evidence type="ECO:0000256" key="14">
    <source>
        <dbReference type="RuleBase" id="RU362131"/>
    </source>
</evidence>
<comment type="cofactor">
    <cofactor evidence="2">
        <name>Mn(2+)</name>
        <dbReference type="ChEBI" id="CHEBI:29035"/>
    </cofactor>
</comment>
<feature type="site" description="Interaction with DNA substrate" evidence="13">
    <location>
        <position position="393"/>
    </location>
</feature>
<dbReference type="NCBIfam" id="TIGR00633">
    <property type="entry name" value="xth"/>
    <property type="match status" value="1"/>
</dbReference>
<dbReference type="CDD" id="cd09087">
    <property type="entry name" value="Ape1-like_AP-endo"/>
    <property type="match status" value="1"/>
</dbReference>
<keyword evidence="18" id="KW-1185">Reference proteome</keyword>
<keyword evidence="12" id="KW-0464">Manganese</keyword>
<feature type="binding site" evidence="12">
    <location>
        <position position="392"/>
    </location>
    <ligand>
        <name>Mg(2+)</name>
        <dbReference type="ChEBI" id="CHEBI:18420"/>
        <label>1</label>
    </ligand>
</feature>
<dbReference type="InterPro" id="IPR005135">
    <property type="entry name" value="Endo/exonuclease/phosphatase"/>
</dbReference>
<keyword evidence="6 14" id="KW-0227">DNA damage</keyword>
<gene>
    <name evidence="17" type="ORF">NEZAVI_LOCUS11396</name>
</gene>
<feature type="region of interest" description="Disordered" evidence="15">
    <location>
        <begin position="54"/>
        <end position="126"/>
    </location>
</feature>
<keyword evidence="7" id="KW-0378">Hydrolase</keyword>
<evidence type="ECO:0000313" key="18">
    <source>
        <dbReference type="Proteomes" id="UP001152798"/>
    </source>
</evidence>
<comment type="catalytic activity">
    <reaction evidence="1">
        <text>Exonucleolytic cleavage in the 3'- to 5'-direction to yield nucleoside 5'-phosphates.</text>
        <dbReference type="EC" id="3.1.11.2"/>
    </reaction>
</comment>
<dbReference type="PANTHER" id="PTHR22748">
    <property type="entry name" value="AP ENDONUCLEASE"/>
    <property type="match status" value="1"/>
</dbReference>
<dbReference type="NCBIfam" id="TIGR00195">
    <property type="entry name" value="exoDNase_III"/>
    <property type="match status" value="1"/>
</dbReference>
<sequence>MFRKLLSLFPPKILSNKFVVDKLLSNYLLLAVGHNKQLFRFTEHSQFRFKYLHNTMPPKGKKKVEKEEVPDHELSDSASDSEPEAKKSKAKPKPKPKKNEDKKERGTKRKKEDKQEGPAKKTKVELTKPDLKDLNFDCDKSTPNGEKWNFKITTWNVAGLRAWLKKGGIDYVKKEDPDILCLQETKCREDQVPPEAKLPGYHMHWVNGVKDGYAGVALYSKIKPISVVKGLNNKEHDTEGRVITAEYDQFYLVTTYVPNAGQGLKTLPKRLKWDEDFRNYLKELDAKKPVILCGDLNVAHTEIDLANPKTNTKNAGFTPEEREGMTELLKQGFVDTFRHLYPDLTGAYTFWAYFNNARSRNTGWRLDYFIFSERFMPNLCDNVIRNQVYGSDHCPVTLFVYI</sequence>
<dbReference type="PROSITE" id="PS00727">
    <property type="entry name" value="AP_NUCLEASE_F1_2"/>
    <property type="match status" value="1"/>
</dbReference>
<organism evidence="17 18">
    <name type="scientific">Nezara viridula</name>
    <name type="common">Southern green stink bug</name>
    <name type="synonym">Cimex viridulus</name>
    <dbReference type="NCBI Taxonomy" id="85310"/>
    <lineage>
        <taxon>Eukaryota</taxon>
        <taxon>Metazoa</taxon>
        <taxon>Ecdysozoa</taxon>
        <taxon>Arthropoda</taxon>
        <taxon>Hexapoda</taxon>
        <taxon>Insecta</taxon>
        <taxon>Pterygota</taxon>
        <taxon>Neoptera</taxon>
        <taxon>Paraneoptera</taxon>
        <taxon>Hemiptera</taxon>
        <taxon>Heteroptera</taxon>
        <taxon>Panheteroptera</taxon>
        <taxon>Pentatomomorpha</taxon>
        <taxon>Pentatomoidea</taxon>
        <taxon>Pentatomidae</taxon>
        <taxon>Pentatominae</taxon>
        <taxon>Nezara</taxon>
    </lineage>
</organism>
<evidence type="ECO:0000256" key="2">
    <source>
        <dbReference type="ARBA" id="ARBA00001936"/>
    </source>
</evidence>
<dbReference type="InterPro" id="IPR036691">
    <property type="entry name" value="Endo/exonu/phosph_ase_sf"/>
</dbReference>
<feature type="compositionally biased region" description="Basic and acidic residues" evidence="15">
    <location>
        <begin position="64"/>
        <end position="75"/>
    </location>
</feature>
<evidence type="ECO:0000256" key="5">
    <source>
        <dbReference type="ARBA" id="ARBA00022723"/>
    </source>
</evidence>
<evidence type="ECO:0000256" key="10">
    <source>
        <dbReference type="ARBA" id="ARBA00023242"/>
    </source>
</evidence>
<dbReference type="GO" id="GO:0003906">
    <property type="term" value="F:DNA-(apurinic or apyrimidinic site) endonuclease activity"/>
    <property type="evidence" value="ECO:0007669"/>
    <property type="project" value="TreeGrafter"/>
</dbReference>
<dbReference type="Proteomes" id="UP001152798">
    <property type="component" value="Chromosome 5"/>
</dbReference>
<evidence type="ECO:0000256" key="6">
    <source>
        <dbReference type="ARBA" id="ARBA00022763"/>
    </source>
</evidence>
<accession>A0A9P0HIG9</accession>
<evidence type="ECO:0000256" key="4">
    <source>
        <dbReference type="ARBA" id="ARBA00007092"/>
    </source>
</evidence>
<proteinExistence type="inferred from homology"/>
<dbReference type="OrthoDB" id="498125at2759"/>
<dbReference type="GO" id="GO:0005634">
    <property type="term" value="C:nucleus"/>
    <property type="evidence" value="ECO:0007669"/>
    <property type="project" value="UniProtKB-SubCell"/>
</dbReference>
<feature type="compositionally biased region" description="Basic and acidic residues" evidence="15">
    <location>
        <begin position="97"/>
        <end position="126"/>
    </location>
</feature>
<feature type="active site" description="Proton donor/acceptor" evidence="11">
    <location>
        <position position="295"/>
    </location>
</feature>
<evidence type="ECO:0000256" key="11">
    <source>
        <dbReference type="PIRSR" id="PIRSR604808-1"/>
    </source>
</evidence>
<dbReference type="PROSITE" id="PS51435">
    <property type="entry name" value="AP_NUCLEASE_F1_4"/>
    <property type="match status" value="1"/>
</dbReference>
<dbReference type="GO" id="GO:0003677">
    <property type="term" value="F:DNA binding"/>
    <property type="evidence" value="ECO:0007669"/>
    <property type="project" value="InterPro"/>
</dbReference>
<protein>
    <recommendedName>
        <fullName evidence="14">DNA-(apurinic or apyrimidinic site) endonuclease</fullName>
        <ecNumber evidence="14">3.1.-.-</ecNumber>
    </recommendedName>
</protein>
<dbReference type="GO" id="GO:0006284">
    <property type="term" value="P:base-excision repair"/>
    <property type="evidence" value="ECO:0007669"/>
    <property type="project" value="TreeGrafter"/>
</dbReference>
<name>A0A9P0HIG9_NEZVI</name>
<evidence type="ECO:0000313" key="17">
    <source>
        <dbReference type="EMBL" id="CAH1402618.1"/>
    </source>
</evidence>
<evidence type="ECO:0000256" key="12">
    <source>
        <dbReference type="PIRSR" id="PIRSR604808-2"/>
    </source>
</evidence>
<dbReference type="GO" id="GO:0008311">
    <property type="term" value="F:double-stranded DNA 3'-5' DNA exonuclease activity"/>
    <property type="evidence" value="ECO:0007669"/>
    <property type="project" value="UniProtKB-EC"/>
</dbReference>
<feature type="binding site" evidence="12">
    <location>
        <position position="295"/>
    </location>
    <ligand>
        <name>Mg(2+)</name>
        <dbReference type="ChEBI" id="CHEBI:18420"/>
        <label>1</label>
    </ligand>
</feature>
<comment type="cofactor">
    <cofactor evidence="12 14">
        <name>Mg(2+)</name>
        <dbReference type="ChEBI" id="CHEBI:18420"/>
    </cofactor>
    <cofactor evidence="12 14">
        <name>Mn(2+)</name>
        <dbReference type="ChEBI" id="CHEBI:29035"/>
    </cofactor>
    <text evidence="12 14">Probably binds two magnesium or manganese ions per subunit.</text>
</comment>
<feature type="binding site" evidence="12">
    <location>
        <position position="297"/>
    </location>
    <ligand>
        <name>Mg(2+)</name>
        <dbReference type="ChEBI" id="CHEBI:18420"/>
        <label>1</label>
    </ligand>
</feature>
<feature type="active site" description="Proton acceptor" evidence="11">
    <location>
        <position position="393"/>
    </location>
</feature>
<feature type="binding site" evidence="12">
    <location>
        <position position="393"/>
    </location>
    <ligand>
        <name>Mg(2+)</name>
        <dbReference type="ChEBI" id="CHEBI:18420"/>
        <label>1</label>
    </ligand>
</feature>
<dbReference type="Gene3D" id="3.60.10.10">
    <property type="entry name" value="Endonuclease/exonuclease/phosphatase"/>
    <property type="match status" value="1"/>
</dbReference>
<dbReference type="PANTHER" id="PTHR22748:SF6">
    <property type="entry name" value="DNA-(APURINIC OR APYRIMIDINIC SITE) ENDONUCLEASE"/>
    <property type="match status" value="1"/>
</dbReference>
<dbReference type="PROSITE" id="PS00726">
    <property type="entry name" value="AP_NUCLEASE_F1_1"/>
    <property type="match status" value="1"/>
</dbReference>
<dbReference type="InterPro" id="IPR004808">
    <property type="entry name" value="AP_endonuc_1"/>
</dbReference>
<evidence type="ECO:0000256" key="13">
    <source>
        <dbReference type="PIRSR" id="PIRSR604808-3"/>
    </source>
</evidence>
<keyword evidence="8 12" id="KW-0460">Magnesium</keyword>
<evidence type="ECO:0000256" key="3">
    <source>
        <dbReference type="ARBA" id="ARBA00004123"/>
    </source>
</evidence>
<keyword evidence="9 14" id="KW-0234">DNA repair</keyword>
<keyword evidence="5 12" id="KW-0479">Metal-binding</keyword>
<dbReference type="Pfam" id="PF03372">
    <property type="entry name" value="Exo_endo_phos"/>
    <property type="match status" value="1"/>
</dbReference>
<evidence type="ECO:0000256" key="7">
    <source>
        <dbReference type="ARBA" id="ARBA00022801"/>
    </source>
</evidence>
<comment type="subcellular location">
    <subcellularLocation>
        <location evidence="3">Nucleus</location>
    </subcellularLocation>
</comment>
<feature type="active site" evidence="11">
    <location>
        <position position="256"/>
    </location>
</feature>
<comment type="similarity">
    <text evidence="4 14">Belongs to the DNA repair enzymes AP/ExoA family.</text>
</comment>
<evidence type="ECO:0000256" key="1">
    <source>
        <dbReference type="ARBA" id="ARBA00000493"/>
    </source>
</evidence>
<dbReference type="InterPro" id="IPR020847">
    <property type="entry name" value="AP_endonuclease_F1_BS"/>
</dbReference>
<dbReference type="EC" id="3.1.-.-" evidence="14"/>
<feature type="site" description="Important for catalytic activity" evidence="13">
    <location>
        <position position="367"/>
    </location>
</feature>
<dbReference type="GO" id="GO:0046872">
    <property type="term" value="F:metal ion binding"/>
    <property type="evidence" value="ECO:0007669"/>
    <property type="project" value="UniProtKB-KW"/>
</dbReference>
<evidence type="ECO:0000256" key="15">
    <source>
        <dbReference type="SAM" id="MobiDB-lite"/>
    </source>
</evidence>
<dbReference type="SUPFAM" id="SSF56219">
    <property type="entry name" value="DNase I-like"/>
    <property type="match status" value="1"/>
</dbReference>
<evidence type="ECO:0000256" key="8">
    <source>
        <dbReference type="ARBA" id="ARBA00022842"/>
    </source>
</evidence>
<dbReference type="AlphaFoldDB" id="A0A9P0HIG9"/>
<evidence type="ECO:0000259" key="16">
    <source>
        <dbReference type="Pfam" id="PF03372"/>
    </source>
</evidence>